<evidence type="ECO:0000256" key="4">
    <source>
        <dbReference type="ARBA" id="ARBA00023136"/>
    </source>
</evidence>
<comment type="caution">
    <text evidence="6">The sequence shown here is derived from an EMBL/GenBank/DDBJ whole genome shotgun (WGS) entry which is preliminary data.</text>
</comment>
<dbReference type="Proteomes" id="UP000309673">
    <property type="component" value="Unassembled WGS sequence"/>
</dbReference>
<evidence type="ECO:0000256" key="3">
    <source>
        <dbReference type="ARBA" id="ARBA00022989"/>
    </source>
</evidence>
<protein>
    <submittedName>
        <fullName evidence="6">DUF1232 domain-containing protein</fullName>
    </submittedName>
</protein>
<gene>
    <name evidence="6" type="ORF">E5161_07360</name>
</gene>
<name>A0A4U0FDR7_9BACL</name>
<dbReference type="EMBL" id="SUPK01000003">
    <property type="protein sequence ID" value="TJY42937.1"/>
    <property type="molecule type" value="Genomic_DNA"/>
</dbReference>
<keyword evidence="7" id="KW-1185">Reference proteome</keyword>
<comment type="subcellular location">
    <subcellularLocation>
        <location evidence="1">Endomembrane system</location>
        <topology evidence="1">Multi-pass membrane protein</topology>
    </subcellularLocation>
</comment>
<feature type="domain" description="DUF1232" evidence="5">
    <location>
        <begin position="1"/>
        <end position="23"/>
    </location>
</feature>
<reference evidence="6 7" key="1">
    <citation type="submission" date="2019-04" db="EMBL/GenBank/DDBJ databases">
        <title>Cohnella sp. nov., isolated from soil.</title>
        <authorList>
            <person name="Kim W."/>
        </authorList>
    </citation>
    <scope>NUCLEOTIDE SEQUENCE [LARGE SCALE GENOMIC DNA]</scope>
    <source>
        <strain evidence="6 7">CAU 1483</strain>
    </source>
</reference>
<dbReference type="AlphaFoldDB" id="A0A4U0FDR7"/>
<keyword evidence="4" id="KW-0472">Membrane</keyword>
<sequence length="23" mass="2508">MGYLILPIDALPDFIPVAGYVDD</sequence>
<keyword evidence="3" id="KW-1133">Transmembrane helix</keyword>
<proteinExistence type="predicted"/>
<dbReference type="Pfam" id="PF06803">
    <property type="entry name" value="DUF1232"/>
    <property type="match status" value="1"/>
</dbReference>
<accession>A0A4U0FDR7</accession>
<evidence type="ECO:0000256" key="1">
    <source>
        <dbReference type="ARBA" id="ARBA00004127"/>
    </source>
</evidence>
<organism evidence="6 7">
    <name type="scientific">Cohnella pontilimi</name>
    <dbReference type="NCBI Taxonomy" id="2564100"/>
    <lineage>
        <taxon>Bacteria</taxon>
        <taxon>Bacillati</taxon>
        <taxon>Bacillota</taxon>
        <taxon>Bacilli</taxon>
        <taxon>Bacillales</taxon>
        <taxon>Paenibacillaceae</taxon>
        <taxon>Cohnella</taxon>
    </lineage>
</organism>
<dbReference type="RefSeq" id="WP_136777356.1">
    <property type="nucleotide sequence ID" value="NZ_SUPK01000003.1"/>
</dbReference>
<dbReference type="InterPro" id="IPR010652">
    <property type="entry name" value="DUF1232"/>
</dbReference>
<evidence type="ECO:0000313" key="6">
    <source>
        <dbReference type="EMBL" id="TJY42937.1"/>
    </source>
</evidence>
<evidence type="ECO:0000313" key="7">
    <source>
        <dbReference type="Proteomes" id="UP000309673"/>
    </source>
</evidence>
<evidence type="ECO:0000259" key="5">
    <source>
        <dbReference type="Pfam" id="PF06803"/>
    </source>
</evidence>
<dbReference type="GO" id="GO:0012505">
    <property type="term" value="C:endomembrane system"/>
    <property type="evidence" value="ECO:0007669"/>
    <property type="project" value="UniProtKB-SubCell"/>
</dbReference>
<evidence type="ECO:0000256" key="2">
    <source>
        <dbReference type="ARBA" id="ARBA00022692"/>
    </source>
</evidence>
<keyword evidence="2" id="KW-0812">Transmembrane</keyword>